<comment type="caution">
    <text evidence="1">The sequence shown here is derived from an EMBL/GenBank/DDBJ whole genome shotgun (WGS) entry which is preliminary data.</text>
</comment>
<accession>A0A2U3E8L8</accession>
<evidence type="ECO:0000313" key="1">
    <source>
        <dbReference type="EMBL" id="PWI70824.1"/>
    </source>
</evidence>
<dbReference type="Proteomes" id="UP000245956">
    <property type="component" value="Unassembled WGS sequence"/>
</dbReference>
<gene>
    <name evidence="1" type="ORF">PCL_12192</name>
</gene>
<sequence>MLSASYDLVQRIPRASRHPHPLHESPKDFTMHFATSATQIIVGLALTALPVAQGAISIGNQIREGGTHFNVAWIEGLSPCTTDVSIAPESASVCNRNFRLDGTDYYLVGCSGGKPYAQNPKRLRRVKDNSLYGTCSAVSKKEIDCKGNTHNVVKRYVCG</sequence>
<reference evidence="1 2" key="1">
    <citation type="journal article" date="2016" name="Front. Microbiol.">
        <title>Genome and transcriptome sequences reveal the specific parasitism of the nematophagous Purpureocillium lilacinum 36-1.</title>
        <authorList>
            <person name="Xie J."/>
            <person name="Li S."/>
            <person name="Mo C."/>
            <person name="Xiao X."/>
            <person name="Peng D."/>
            <person name="Wang G."/>
            <person name="Xiao Y."/>
        </authorList>
    </citation>
    <scope>NUCLEOTIDE SEQUENCE [LARGE SCALE GENOMIC DNA]</scope>
    <source>
        <strain evidence="1 2">36-1</strain>
    </source>
</reference>
<dbReference type="EMBL" id="LCWV01000008">
    <property type="protein sequence ID" value="PWI70824.1"/>
    <property type="molecule type" value="Genomic_DNA"/>
</dbReference>
<proteinExistence type="predicted"/>
<organism evidence="1 2">
    <name type="scientific">Purpureocillium lilacinum</name>
    <name type="common">Paecilomyces lilacinus</name>
    <dbReference type="NCBI Taxonomy" id="33203"/>
    <lineage>
        <taxon>Eukaryota</taxon>
        <taxon>Fungi</taxon>
        <taxon>Dikarya</taxon>
        <taxon>Ascomycota</taxon>
        <taxon>Pezizomycotina</taxon>
        <taxon>Sordariomycetes</taxon>
        <taxon>Hypocreomycetidae</taxon>
        <taxon>Hypocreales</taxon>
        <taxon>Ophiocordycipitaceae</taxon>
        <taxon>Purpureocillium</taxon>
    </lineage>
</organism>
<dbReference type="AlphaFoldDB" id="A0A2U3E8L8"/>
<name>A0A2U3E8L8_PURLI</name>
<protein>
    <recommendedName>
        <fullName evidence="3">SSCRP protein</fullName>
    </recommendedName>
</protein>
<evidence type="ECO:0008006" key="3">
    <source>
        <dbReference type="Google" id="ProtNLM"/>
    </source>
</evidence>
<evidence type="ECO:0000313" key="2">
    <source>
        <dbReference type="Proteomes" id="UP000245956"/>
    </source>
</evidence>